<evidence type="ECO:0008006" key="4">
    <source>
        <dbReference type="Google" id="ProtNLM"/>
    </source>
</evidence>
<evidence type="ECO:0000313" key="3">
    <source>
        <dbReference type="Proteomes" id="UP001365405"/>
    </source>
</evidence>
<accession>A0ABU9CK18</accession>
<gene>
    <name evidence="2" type="ORF">AACH10_17990</name>
</gene>
<sequence length="114" mass="12597">MPNLKTSSAATGLESRTLSLLSTRYPAVVDLVDAARECARAHQTLLNELSAGRCRLKCFKQGRRWYVRLVDLADYIDAGASTTSVSKPTPPRRRGRPTKAEQIARRLGLGTEVR</sequence>
<evidence type="ECO:0000313" key="2">
    <source>
        <dbReference type="EMBL" id="MEK8052148.1"/>
    </source>
</evidence>
<keyword evidence="3" id="KW-1185">Reference proteome</keyword>
<dbReference type="RefSeq" id="WP_341411866.1">
    <property type="nucleotide sequence ID" value="NZ_JBBUTH010000009.1"/>
</dbReference>
<dbReference type="Proteomes" id="UP001365405">
    <property type="component" value="Unassembled WGS sequence"/>
</dbReference>
<feature type="region of interest" description="Disordered" evidence="1">
    <location>
        <begin position="80"/>
        <end position="114"/>
    </location>
</feature>
<reference evidence="2 3" key="1">
    <citation type="submission" date="2024-04" db="EMBL/GenBank/DDBJ databases">
        <title>Novel species of the genus Ideonella isolated from streams.</title>
        <authorList>
            <person name="Lu H."/>
        </authorList>
    </citation>
    <scope>NUCLEOTIDE SEQUENCE [LARGE SCALE GENOMIC DNA]</scope>
    <source>
        <strain evidence="2 3">DXS22W</strain>
    </source>
</reference>
<proteinExistence type="predicted"/>
<comment type="caution">
    <text evidence="2">The sequence shown here is derived from an EMBL/GenBank/DDBJ whole genome shotgun (WGS) entry which is preliminary data.</text>
</comment>
<name>A0ABU9CK18_9BURK</name>
<evidence type="ECO:0000256" key="1">
    <source>
        <dbReference type="SAM" id="MobiDB-lite"/>
    </source>
</evidence>
<protein>
    <recommendedName>
        <fullName evidence="4">DNA-binding protein</fullName>
    </recommendedName>
</protein>
<organism evidence="2 3">
    <name type="scientific">Pseudaquabacterium inlustre</name>
    <dbReference type="NCBI Taxonomy" id="2984192"/>
    <lineage>
        <taxon>Bacteria</taxon>
        <taxon>Pseudomonadati</taxon>
        <taxon>Pseudomonadota</taxon>
        <taxon>Betaproteobacteria</taxon>
        <taxon>Burkholderiales</taxon>
        <taxon>Sphaerotilaceae</taxon>
        <taxon>Pseudaquabacterium</taxon>
    </lineage>
</organism>
<dbReference type="EMBL" id="JBBUTH010000009">
    <property type="protein sequence ID" value="MEK8052148.1"/>
    <property type="molecule type" value="Genomic_DNA"/>
</dbReference>